<evidence type="ECO:0000313" key="3">
    <source>
        <dbReference type="RefSeq" id="WP_156924534.1"/>
    </source>
</evidence>
<protein>
    <submittedName>
        <fullName evidence="3">DUF1415 family protein</fullName>
    </submittedName>
</protein>
<sequence>MNTQHDPKAPGDESGAGGNGADSAAPAPTAAASAATPSDTARLDAAAEGETRPNQIGDPAVLDGTRRWLERAVIGLNLCPFAKAVYVRNQVRIVVSEAPNAEVWFAEAEREMELLAETSADIIDTTLLVHPKLLRDFMDFNEFVGIVEERLEELELDGVLQVASFHPRFQFDGTAPDEIGNYTNRSPWPTLHLIREASIDRAVESMPDTDEIWKRNVATMEALGYDGWNALWNDDPEGAH</sequence>
<dbReference type="Pfam" id="PF07209">
    <property type="entry name" value="DUF1415"/>
    <property type="match status" value="1"/>
</dbReference>
<reference evidence="3" key="1">
    <citation type="submission" date="2025-08" db="UniProtKB">
        <authorList>
            <consortium name="RefSeq"/>
        </authorList>
    </citation>
    <scope>IDENTIFICATION</scope>
</reference>
<dbReference type="Proteomes" id="UP000675920">
    <property type="component" value="Unplaced"/>
</dbReference>
<proteinExistence type="predicted"/>
<accession>A0ABD8FUX2</accession>
<feature type="region of interest" description="Disordered" evidence="1">
    <location>
        <begin position="1"/>
        <end position="60"/>
    </location>
</feature>
<dbReference type="InterPro" id="IPR009858">
    <property type="entry name" value="DUF1415"/>
</dbReference>
<evidence type="ECO:0000256" key="1">
    <source>
        <dbReference type="SAM" id="MobiDB-lite"/>
    </source>
</evidence>
<evidence type="ECO:0000313" key="2">
    <source>
        <dbReference type="Proteomes" id="UP000675920"/>
    </source>
</evidence>
<dbReference type="RefSeq" id="WP_156924534.1">
    <property type="nucleotide sequence ID" value="NZ_KI519499.1"/>
</dbReference>
<feature type="compositionally biased region" description="Low complexity" evidence="1">
    <location>
        <begin position="21"/>
        <end position="40"/>
    </location>
</feature>
<organism evidence="2 3">
    <name type="scientific">Derxia gummosa DSM 723</name>
    <dbReference type="NCBI Taxonomy" id="1121388"/>
    <lineage>
        <taxon>Bacteria</taxon>
        <taxon>Pseudomonadati</taxon>
        <taxon>Pseudomonadota</taxon>
        <taxon>Betaproteobacteria</taxon>
        <taxon>Burkholderiales</taxon>
        <taxon>Alcaligenaceae</taxon>
        <taxon>Derxia</taxon>
    </lineage>
</organism>
<keyword evidence="2" id="KW-1185">Reference proteome</keyword>
<dbReference type="AlphaFoldDB" id="A0ABD8FUX2"/>
<name>A0ABD8FUX2_9BURK</name>
<feature type="compositionally biased region" description="Basic and acidic residues" evidence="1">
    <location>
        <begin position="1"/>
        <end position="11"/>
    </location>
</feature>